<evidence type="ECO:0000313" key="12">
    <source>
        <dbReference type="EMBL" id="EAR51273.1"/>
    </source>
</evidence>
<evidence type="ECO:0000256" key="7">
    <source>
        <dbReference type="ARBA" id="ARBA00022840"/>
    </source>
</evidence>
<keyword evidence="7" id="KW-0067">ATP-binding</keyword>
<evidence type="ECO:0000256" key="2">
    <source>
        <dbReference type="ARBA" id="ARBA00005417"/>
    </source>
</evidence>
<evidence type="ECO:0000259" key="11">
    <source>
        <dbReference type="PROSITE" id="PS50893"/>
    </source>
</evidence>
<dbReference type="STRING" id="314256.OG2516_17630"/>
<dbReference type="SMART" id="SM00382">
    <property type="entry name" value="AAA"/>
    <property type="match status" value="1"/>
</dbReference>
<keyword evidence="9" id="KW-0406">Ion transport</keyword>
<evidence type="ECO:0000256" key="10">
    <source>
        <dbReference type="ARBA" id="ARBA00023136"/>
    </source>
</evidence>
<dbReference type="GO" id="GO:0005886">
    <property type="term" value="C:plasma membrane"/>
    <property type="evidence" value="ECO:0007669"/>
    <property type="project" value="UniProtKB-SubCell"/>
</dbReference>
<dbReference type="FunFam" id="3.40.50.300:FF:000134">
    <property type="entry name" value="Iron-enterobactin ABC transporter ATP-binding protein"/>
    <property type="match status" value="1"/>
</dbReference>
<keyword evidence="3" id="KW-0813">Transport</keyword>
<dbReference type="CDD" id="cd03214">
    <property type="entry name" value="ABC_Iron-Siderophores_B12_Hemin"/>
    <property type="match status" value="1"/>
</dbReference>
<gene>
    <name evidence="12" type="ORF">OG2516_17630</name>
</gene>
<dbReference type="Pfam" id="PF00005">
    <property type="entry name" value="ABC_tran"/>
    <property type="match status" value="1"/>
</dbReference>
<dbReference type="eggNOG" id="COG1120">
    <property type="taxonomic scope" value="Bacteria"/>
</dbReference>
<dbReference type="InterPro" id="IPR003439">
    <property type="entry name" value="ABC_transporter-like_ATP-bd"/>
</dbReference>
<keyword evidence="13" id="KW-1185">Reference proteome</keyword>
<feature type="domain" description="ABC transporter" evidence="11">
    <location>
        <begin position="9"/>
        <end position="245"/>
    </location>
</feature>
<evidence type="ECO:0000256" key="1">
    <source>
        <dbReference type="ARBA" id="ARBA00004202"/>
    </source>
</evidence>
<dbReference type="SUPFAM" id="SSF52540">
    <property type="entry name" value="P-loop containing nucleoside triphosphate hydrolases"/>
    <property type="match status" value="1"/>
</dbReference>
<dbReference type="EMBL" id="AAOT01000014">
    <property type="protein sequence ID" value="EAR51273.1"/>
    <property type="molecule type" value="Genomic_DNA"/>
</dbReference>
<evidence type="ECO:0000256" key="5">
    <source>
        <dbReference type="ARBA" id="ARBA00022496"/>
    </source>
</evidence>
<dbReference type="PROSITE" id="PS50893">
    <property type="entry name" value="ABC_TRANSPORTER_2"/>
    <property type="match status" value="1"/>
</dbReference>
<dbReference type="PANTHER" id="PTHR42771:SF2">
    <property type="entry name" value="IRON(3+)-HYDROXAMATE IMPORT ATP-BINDING PROTEIN FHUC"/>
    <property type="match status" value="1"/>
</dbReference>
<dbReference type="GO" id="GO:0005524">
    <property type="term" value="F:ATP binding"/>
    <property type="evidence" value="ECO:0007669"/>
    <property type="project" value="UniProtKB-KW"/>
</dbReference>
<sequence>MEQRDAPRLQLRDASVGYGGAPIVRNVSLDVPDGALTVLVGPNGSGKSTLMKAMARVLRLDAGNILLDGRPIGQLPTRQVARRLALLPQGPVAPEGLRVRELVAQGRFPHQSLLRQWSRRDADAVEAAMEAADVAQFAERPVSDLSGGQRQRCWIAMVLAQETGLLLLDEPATFLDLKVQVDLMQLLRRIAKQEGRTVVVVLHELNVAAAFADHLVMMQDGRIRAEGCVDAVFNAANLAKVFGLDATVVRDPVSGRPVCVPRVEPAVLHTPRIAAE</sequence>
<comment type="similarity">
    <text evidence="2">Belongs to the ABC transporter superfamily.</text>
</comment>
<dbReference type="HOGENOM" id="CLU_000604_1_11_5"/>
<protein>
    <recommendedName>
        <fullName evidence="11">ABC transporter domain-containing protein</fullName>
    </recommendedName>
</protein>
<keyword evidence="4" id="KW-1003">Cell membrane</keyword>
<dbReference type="InterPro" id="IPR027417">
    <property type="entry name" value="P-loop_NTPase"/>
</dbReference>
<keyword evidence="10" id="KW-0472">Membrane</keyword>
<keyword evidence="6" id="KW-0547">Nucleotide-binding</keyword>
<name>Q2CF54_OCEGH</name>
<dbReference type="GO" id="GO:0006826">
    <property type="term" value="P:iron ion transport"/>
    <property type="evidence" value="ECO:0007669"/>
    <property type="project" value="UniProtKB-KW"/>
</dbReference>
<dbReference type="RefSeq" id="WP_007256803.1">
    <property type="nucleotide sequence ID" value="NZ_CH724109.1"/>
</dbReference>
<dbReference type="Gene3D" id="3.40.50.300">
    <property type="entry name" value="P-loop containing nucleotide triphosphate hydrolases"/>
    <property type="match status" value="1"/>
</dbReference>
<evidence type="ECO:0000256" key="8">
    <source>
        <dbReference type="ARBA" id="ARBA00023004"/>
    </source>
</evidence>
<keyword evidence="8" id="KW-0408">Iron</keyword>
<comment type="subcellular location">
    <subcellularLocation>
        <location evidence="1">Cell membrane</location>
        <topology evidence="1">Peripheral membrane protein</topology>
    </subcellularLocation>
</comment>
<evidence type="ECO:0000256" key="3">
    <source>
        <dbReference type="ARBA" id="ARBA00022448"/>
    </source>
</evidence>
<proteinExistence type="inferred from homology"/>
<dbReference type="Proteomes" id="UP000003635">
    <property type="component" value="Unassembled WGS sequence"/>
</dbReference>
<evidence type="ECO:0000256" key="9">
    <source>
        <dbReference type="ARBA" id="ARBA00023065"/>
    </source>
</evidence>
<keyword evidence="5" id="KW-0410">Iron transport</keyword>
<evidence type="ECO:0000256" key="4">
    <source>
        <dbReference type="ARBA" id="ARBA00022475"/>
    </source>
</evidence>
<dbReference type="InterPro" id="IPR003593">
    <property type="entry name" value="AAA+_ATPase"/>
</dbReference>
<evidence type="ECO:0000313" key="13">
    <source>
        <dbReference type="Proteomes" id="UP000003635"/>
    </source>
</evidence>
<dbReference type="AlphaFoldDB" id="Q2CF54"/>
<dbReference type="InterPro" id="IPR051535">
    <property type="entry name" value="Siderophore_ABC-ATPase"/>
</dbReference>
<reference evidence="12 13" key="1">
    <citation type="journal article" date="2010" name="J. Bacteriol.">
        <title>Genome sequences of Oceanicola granulosus HTCC2516(T) and Oceanicola batsensis HTCC2597(TDelta).</title>
        <authorList>
            <person name="Thrash J.C."/>
            <person name="Cho J.C."/>
            <person name="Vergin K.L."/>
            <person name="Giovannoni S.J."/>
        </authorList>
    </citation>
    <scope>NUCLEOTIDE SEQUENCE [LARGE SCALE GENOMIC DNA]</scope>
    <source>
        <strain evidence="13">ATCC BAA-861 / DSM 15982 / KCTC 12143 / HTCC2516</strain>
    </source>
</reference>
<dbReference type="PANTHER" id="PTHR42771">
    <property type="entry name" value="IRON(3+)-HYDROXAMATE IMPORT ATP-BINDING PROTEIN FHUC"/>
    <property type="match status" value="1"/>
</dbReference>
<organism evidence="12 13">
    <name type="scientific">Oceanicola granulosus (strain ATCC BAA-861 / DSM 15982 / KCTC 12143 / HTCC2516)</name>
    <dbReference type="NCBI Taxonomy" id="314256"/>
    <lineage>
        <taxon>Bacteria</taxon>
        <taxon>Pseudomonadati</taxon>
        <taxon>Pseudomonadota</taxon>
        <taxon>Alphaproteobacteria</taxon>
        <taxon>Rhodobacterales</taxon>
        <taxon>Roseobacteraceae</taxon>
        <taxon>Oceanicola</taxon>
    </lineage>
</organism>
<accession>Q2CF54</accession>
<dbReference type="GO" id="GO:0016887">
    <property type="term" value="F:ATP hydrolysis activity"/>
    <property type="evidence" value="ECO:0007669"/>
    <property type="project" value="InterPro"/>
</dbReference>
<evidence type="ECO:0000256" key="6">
    <source>
        <dbReference type="ARBA" id="ARBA00022741"/>
    </source>
</evidence>
<comment type="caution">
    <text evidence="12">The sequence shown here is derived from an EMBL/GenBank/DDBJ whole genome shotgun (WGS) entry which is preliminary data.</text>
</comment>